<comment type="caution">
    <text evidence="2">The sequence shown here is derived from an EMBL/GenBank/DDBJ whole genome shotgun (WGS) entry which is preliminary data.</text>
</comment>
<feature type="compositionally biased region" description="Basic residues" evidence="1">
    <location>
        <begin position="44"/>
        <end position="61"/>
    </location>
</feature>
<sequence>MHHALEHSSHSGAFGLQEAPAASHSLMSSTRNQQPRSRKDWSRQHRKGQHSRDRSRHARISHKTDRPQSRTVFDLMTDHLLLGAPIEIAEKTREVSQKSNVSMHQSIAVFPDSPFPGKRERAITRRCLCRDSTSRTKWLLMLLVSPCVSVCWRCKRGQMII</sequence>
<dbReference type="Proteomes" id="UP000756346">
    <property type="component" value="Unassembled WGS sequence"/>
</dbReference>
<evidence type="ECO:0000256" key="1">
    <source>
        <dbReference type="SAM" id="MobiDB-lite"/>
    </source>
</evidence>
<dbReference type="AlphaFoldDB" id="A0A9P8XTJ8"/>
<evidence type="ECO:0000313" key="3">
    <source>
        <dbReference type="Proteomes" id="UP000756346"/>
    </source>
</evidence>
<accession>A0A9P8XTJ8</accession>
<gene>
    <name evidence="2" type="ORF">B0I36DRAFT_337183</name>
</gene>
<feature type="compositionally biased region" description="Polar residues" evidence="1">
    <location>
        <begin position="25"/>
        <end position="35"/>
    </location>
</feature>
<dbReference type="RefSeq" id="XP_046005902.1">
    <property type="nucleotide sequence ID" value="XM_046155649.1"/>
</dbReference>
<dbReference type="GeneID" id="70185195"/>
<proteinExistence type="predicted"/>
<feature type="region of interest" description="Disordered" evidence="1">
    <location>
        <begin position="21"/>
        <end position="69"/>
    </location>
</feature>
<protein>
    <submittedName>
        <fullName evidence="2">Uncharacterized protein</fullName>
    </submittedName>
</protein>
<name>A0A9P8XTJ8_9PEZI</name>
<reference evidence="2" key="1">
    <citation type="journal article" date="2021" name="Nat. Commun.">
        <title>Genetic determinants of endophytism in the Arabidopsis root mycobiome.</title>
        <authorList>
            <person name="Mesny F."/>
            <person name="Miyauchi S."/>
            <person name="Thiergart T."/>
            <person name="Pickel B."/>
            <person name="Atanasova L."/>
            <person name="Karlsson M."/>
            <person name="Huettel B."/>
            <person name="Barry K.W."/>
            <person name="Haridas S."/>
            <person name="Chen C."/>
            <person name="Bauer D."/>
            <person name="Andreopoulos W."/>
            <person name="Pangilinan J."/>
            <person name="LaButti K."/>
            <person name="Riley R."/>
            <person name="Lipzen A."/>
            <person name="Clum A."/>
            <person name="Drula E."/>
            <person name="Henrissat B."/>
            <person name="Kohler A."/>
            <person name="Grigoriev I.V."/>
            <person name="Martin F.M."/>
            <person name="Hacquard S."/>
        </authorList>
    </citation>
    <scope>NUCLEOTIDE SEQUENCE</scope>
    <source>
        <strain evidence="2">MPI-CAGE-CH-0230</strain>
    </source>
</reference>
<organism evidence="2 3">
    <name type="scientific">Microdochium trichocladiopsis</name>
    <dbReference type="NCBI Taxonomy" id="1682393"/>
    <lineage>
        <taxon>Eukaryota</taxon>
        <taxon>Fungi</taxon>
        <taxon>Dikarya</taxon>
        <taxon>Ascomycota</taxon>
        <taxon>Pezizomycotina</taxon>
        <taxon>Sordariomycetes</taxon>
        <taxon>Xylariomycetidae</taxon>
        <taxon>Xylariales</taxon>
        <taxon>Microdochiaceae</taxon>
        <taxon>Microdochium</taxon>
    </lineage>
</organism>
<keyword evidence="3" id="KW-1185">Reference proteome</keyword>
<evidence type="ECO:0000313" key="2">
    <source>
        <dbReference type="EMBL" id="KAH7016278.1"/>
    </source>
</evidence>
<dbReference type="EMBL" id="JAGTJQ010000012">
    <property type="protein sequence ID" value="KAH7016278.1"/>
    <property type="molecule type" value="Genomic_DNA"/>
</dbReference>